<evidence type="ECO:0000256" key="2">
    <source>
        <dbReference type="ARBA" id="ARBA00022759"/>
    </source>
</evidence>
<reference evidence="6 7" key="1">
    <citation type="submission" date="2005-12" db="EMBL/GenBank/DDBJ databases">
        <authorList>
            <person name="Moran M.A."/>
            <person name="Ferriera S."/>
            <person name="Johnson J."/>
            <person name="Kravitz S."/>
            <person name="Halpern A."/>
            <person name="Remington K."/>
            <person name="Beeson K."/>
            <person name="Tran B."/>
            <person name="Rogers Y.-H."/>
            <person name="Friedman R."/>
            <person name="Venter J.C."/>
        </authorList>
    </citation>
    <scope>NUCLEOTIDE SEQUENCE [LARGE SCALE GENOMIC DNA]</scope>
    <source>
        <strain evidence="7">ATCC BAA-591 / DSM 15170 / ISM</strain>
    </source>
</reference>
<evidence type="ECO:0000313" key="6">
    <source>
        <dbReference type="EMBL" id="EAP77753.1"/>
    </source>
</evidence>
<feature type="region of interest" description="Disordered" evidence="4">
    <location>
        <begin position="21"/>
        <end position="68"/>
    </location>
</feature>
<dbReference type="EMBL" id="AALY01000001">
    <property type="protein sequence ID" value="EAP77753.1"/>
    <property type="molecule type" value="Genomic_DNA"/>
</dbReference>
<dbReference type="Gene3D" id="2.40.50.90">
    <property type="match status" value="1"/>
</dbReference>
<dbReference type="HOGENOM" id="CLU_114538_0_0_5"/>
<protein>
    <submittedName>
        <fullName evidence="6">Putative periplasmic protein</fullName>
    </submittedName>
</protein>
<dbReference type="eggNOG" id="COG1525">
    <property type="taxonomic scope" value="Bacteria"/>
</dbReference>
<sequence>MDIFFYCLIVVGIFAFGKRGRRRRHRPPPRVTRPERSRSPRPPRAPRAPRAPRPVEPPPFDTTTAAPAPQLTCLTGPARIIDGDSIVIRKTQIRLFGIDAPEINHPYGQKAKWALVRLCKGQAIRAEILETDTHGRTVAKCYLEDGRDLSCEMVKLGLAIDWPKFSGGRYRHLEPPDARKKMWLADARQKGHMHVWAKFEARKDQSP</sequence>
<dbReference type="RefSeq" id="WP_009813154.1">
    <property type="nucleotide sequence ID" value="NZ_CH724156.1"/>
</dbReference>
<evidence type="ECO:0000259" key="5">
    <source>
        <dbReference type="PROSITE" id="PS50830"/>
    </source>
</evidence>
<keyword evidence="2" id="KW-0255">Endonuclease</keyword>
<keyword evidence="1" id="KW-0540">Nuclease</keyword>
<dbReference type="GO" id="GO:0004519">
    <property type="term" value="F:endonuclease activity"/>
    <property type="evidence" value="ECO:0007669"/>
    <property type="project" value="UniProtKB-KW"/>
</dbReference>
<evidence type="ECO:0000313" key="7">
    <source>
        <dbReference type="Proteomes" id="UP000005954"/>
    </source>
</evidence>
<dbReference type="GO" id="GO:0016787">
    <property type="term" value="F:hydrolase activity"/>
    <property type="evidence" value="ECO:0007669"/>
    <property type="project" value="UniProtKB-KW"/>
</dbReference>
<evidence type="ECO:0000256" key="4">
    <source>
        <dbReference type="SAM" id="MobiDB-lite"/>
    </source>
</evidence>
<dbReference type="InterPro" id="IPR035437">
    <property type="entry name" value="SNase_OB-fold_sf"/>
</dbReference>
<gene>
    <name evidence="6" type="ORF">ISM_05650</name>
</gene>
<dbReference type="SUPFAM" id="SSF50199">
    <property type="entry name" value="Staphylococcal nuclease"/>
    <property type="match status" value="1"/>
</dbReference>
<proteinExistence type="predicted"/>
<keyword evidence="3" id="KW-0378">Hydrolase</keyword>
<dbReference type="PANTHER" id="PTHR12302">
    <property type="entry name" value="EBNA2 BINDING PROTEIN P100"/>
    <property type="match status" value="1"/>
</dbReference>
<accession>A3SK72</accession>
<evidence type="ECO:0000256" key="1">
    <source>
        <dbReference type="ARBA" id="ARBA00022722"/>
    </source>
</evidence>
<evidence type="ECO:0000256" key="3">
    <source>
        <dbReference type="ARBA" id="ARBA00022801"/>
    </source>
</evidence>
<feature type="domain" description="TNase-like" evidence="5">
    <location>
        <begin position="79"/>
        <end position="198"/>
    </location>
</feature>
<dbReference type="PROSITE" id="PS50830">
    <property type="entry name" value="TNASE_3"/>
    <property type="match status" value="1"/>
</dbReference>
<dbReference type="InterPro" id="IPR016071">
    <property type="entry name" value="Staphylococal_nuclease_OB-fold"/>
</dbReference>
<organism evidence="6 7">
    <name type="scientific">Roseovarius nubinhibens (strain ATCC BAA-591 / DSM 15170 / ISM)</name>
    <dbReference type="NCBI Taxonomy" id="89187"/>
    <lineage>
        <taxon>Bacteria</taxon>
        <taxon>Pseudomonadati</taxon>
        <taxon>Pseudomonadota</taxon>
        <taxon>Alphaproteobacteria</taxon>
        <taxon>Rhodobacterales</taxon>
        <taxon>Roseobacteraceae</taxon>
        <taxon>Roseovarius</taxon>
    </lineage>
</organism>
<dbReference type="STRING" id="89187.ISM_05650"/>
<dbReference type="PANTHER" id="PTHR12302:SF3">
    <property type="entry name" value="SERINE_THREONINE-PROTEIN KINASE 31"/>
    <property type="match status" value="1"/>
</dbReference>
<dbReference type="AlphaFoldDB" id="A3SK72"/>
<dbReference type="Proteomes" id="UP000005954">
    <property type="component" value="Unassembled WGS sequence"/>
</dbReference>
<keyword evidence="7" id="KW-1185">Reference proteome</keyword>
<comment type="caution">
    <text evidence="6">The sequence shown here is derived from an EMBL/GenBank/DDBJ whole genome shotgun (WGS) entry which is preliminary data.</text>
</comment>
<feature type="compositionally biased region" description="Pro residues" evidence="4">
    <location>
        <begin position="40"/>
        <end position="60"/>
    </location>
</feature>
<dbReference type="Pfam" id="PF00565">
    <property type="entry name" value="SNase"/>
    <property type="match status" value="1"/>
</dbReference>
<dbReference type="SMART" id="SM00318">
    <property type="entry name" value="SNc"/>
    <property type="match status" value="1"/>
</dbReference>
<name>A3SK72_ROSNI</name>